<dbReference type="Proteomes" id="UP000499080">
    <property type="component" value="Unassembled WGS sequence"/>
</dbReference>
<gene>
    <name evidence="1" type="ORF">AVEN_259464_1</name>
</gene>
<proteinExistence type="predicted"/>
<name>A0A4Y2I151_ARAVE</name>
<protein>
    <submittedName>
        <fullName evidence="1">Uncharacterized protein</fullName>
    </submittedName>
</protein>
<accession>A0A4Y2I151</accession>
<sequence length="175" mass="20574">MTNVYHRAKIKKKKRQLFPSISDQVENSTPLPRWVAYCKLEHWSKDRKSSTKRHDENLNIHIDVYSAQTGVSRFTELDPSWRYNKSEELSLQSIEIMQFTHLLVEWTDDMSSSESLYLHTHSVINITHGYSHWGVDFSVFPPIQVFLKPKILLFKRKISYPSLILNTNSAKSHKI</sequence>
<keyword evidence="2" id="KW-1185">Reference proteome</keyword>
<evidence type="ECO:0000313" key="1">
    <source>
        <dbReference type="EMBL" id="GBM71604.1"/>
    </source>
</evidence>
<comment type="caution">
    <text evidence="1">The sequence shown here is derived from an EMBL/GenBank/DDBJ whole genome shotgun (WGS) entry which is preliminary data.</text>
</comment>
<evidence type="ECO:0000313" key="2">
    <source>
        <dbReference type="Proteomes" id="UP000499080"/>
    </source>
</evidence>
<dbReference type="OrthoDB" id="19039at2759"/>
<dbReference type="UniPathway" id="UPA00378"/>
<reference evidence="1 2" key="1">
    <citation type="journal article" date="2019" name="Sci. Rep.">
        <title>Orb-weaving spider Araneus ventricosus genome elucidates the spidroin gene catalogue.</title>
        <authorList>
            <person name="Kono N."/>
            <person name="Nakamura H."/>
            <person name="Ohtoshi R."/>
            <person name="Moran D.A.P."/>
            <person name="Shinohara A."/>
            <person name="Yoshida Y."/>
            <person name="Fujiwara M."/>
            <person name="Mori M."/>
            <person name="Tomita M."/>
            <person name="Arakawa K."/>
        </authorList>
    </citation>
    <scope>NUCLEOTIDE SEQUENCE [LARGE SCALE GENOMIC DNA]</scope>
</reference>
<organism evidence="1 2">
    <name type="scientific">Araneus ventricosus</name>
    <name type="common">Orbweaver spider</name>
    <name type="synonym">Epeira ventricosa</name>
    <dbReference type="NCBI Taxonomy" id="182803"/>
    <lineage>
        <taxon>Eukaryota</taxon>
        <taxon>Metazoa</taxon>
        <taxon>Ecdysozoa</taxon>
        <taxon>Arthropoda</taxon>
        <taxon>Chelicerata</taxon>
        <taxon>Arachnida</taxon>
        <taxon>Araneae</taxon>
        <taxon>Araneomorphae</taxon>
        <taxon>Entelegynae</taxon>
        <taxon>Araneoidea</taxon>
        <taxon>Araneidae</taxon>
        <taxon>Araneus</taxon>
    </lineage>
</organism>
<dbReference type="AlphaFoldDB" id="A0A4Y2I151"/>
<dbReference type="EMBL" id="BGPR01002323">
    <property type="protein sequence ID" value="GBM71604.1"/>
    <property type="molecule type" value="Genomic_DNA"/>
</dbReference>